<dbReference type="Pfam" id="PF00293">
    <property type="entry name" value="NUDIX"/>
    <property type="match status" value="1"/>
</dbReference>
<dbReference type="SUPFAM" id="SSF55811">
    <property type="entry name" value="Nudix"/>
    <property type="match status" value="1"/>
</dbReference>
<reference evidence="4 5" key="1">
    <citation type="journal article" date="2015" name="Genome Announc.">
        <title>Complete Genome Sequencing of Protease-Producing Novel Arthrobacter sp. Strain IHBB 11108 Using PacBio Single-Molecule Real-Time Sequencing Technology.</title>
        <authorList>
            <person name="Kiran S."/>
            <person name="Swarnkar M.K."/>
            <person name="Pal M."/>
            <person name="Thakur R."/>
            <person name="Tewari R."/>
            <person name="Singh A.K."/>
            <person name="Gulati A."/>
        </authorList>
    </citation>
    <scope>NUCLEOTIDE SEQUENCE [LARGE SCALE GENOMIC DNA]</scope>
    <source>
        <strain evidence="4 5">IHBB 11108</strain>
    </source>
</reference>
<dbReference type="PROSITE" id="PS51462">
    <property type="entry name" value="NUDIX"/>
    <property type="match status" value="1"/>
</dbReference>
<organism evidence="4 5">
    <name type="scientific">Psychromicrobium lacuslunae</name>
    <dbReference type="NCBI Taxonomy" id="1618207"/>
    <lineage>
        <taxon>Bacteria</taxon>
        <taxon>Bacillati</taxon>
        <taxon>Actinomycetota</taxon>
        <taxon>Actinomycetes</taxon>
        <taxon>Micrococcales</taxon>
        <taxon>Micrococcaceae</taxon>
        <taxon>Psychromicrobium</taxon>
    </lineage>
</organism>
<dbReference type="PANTHER" id="PTHR43046:SF14">
    <property type="entry name" value="MUTT_NUDIX FAMILY PROTEIN"/>
    <property type="match status" value="1"/>
</dbReference>
<dbReference type="CDD" id="cd04688">
    <property type="entry name" value="NUDIX_Hydrolase"/>
    <property type="match status" value="1"/>
</dbReference>
<comment type="cofactor">
    <cofactor evidence="1">
        <name>Mg(2+)</name>
        <dbReference type="ChEBI" id="CHEBI:18420"/>
    </cofactor>
</comment>
<protein>
    <recommendedName>
        <fullName evidence="3">Nudix hydrolase domain-containing protein</fullName>
    </recommendedName>
</protein>
<keyword evidence="5" id="KW-1185">Reference proteome</keyword>
<evidence type="ECO:0000256" key="2">
    <source>
        <dbReference type="ARBA" id="ARBA00022801"/>
    </source>
</evidence>
<dbReference type="KEGG" id="ari:UM93_12150"/>
<dbReference type="EMBL" id="CP011005">
    <property type="protein sequence ID" value="AJT43103.1"/>
    <property type="molecule type" value="Genomic_DNA"/>
</dbReference>
<accession>A0A0D4C3D8</accession>
<evidence type="ECO:0000313" key="4">
    <source>
        <dbReference type="EMBL" id="AJT43103.1"/>
    </source>
</evidence>
<gene>
    <name evidence="4" type="ORF">UM93_12150</name>
</gene>
<evidence type="ECO:0000313" key="5">
    <source>
        <dbReference type="Proteomes" id="UP000061839"/>
    </source>
</evidence>
<evidence type="ECO:0000256" key="1">
    <source>
        <dbReference type="ARBA" id="ARBA00001946"/>
    </source>
</evidence>
<dbReference type="Gene3D" id="3.90.79.10">
    <property type="entry name" value="Nucleoside Triphosphate Pyrophosphohydrolase"/>
    <property type="match status" value="1"/>
</dbReference>
<name>A0A0D4C3D8_9MICC</name>
<dbReference type="Proteomes" id="UP000061839">
    <property type="component" value="Chromosome"/>
</dbReference>
<dbReference type="AlphaFoldDB" id="A0A0D4C3D8"/>
<dbReference type="HOGENOM" id="CLU_037162_23_0_11"/>
<sequence>MLRGDRVLVSFGEDRLRGSRFCRAVGGGIEFGESAEQALRREFREELAVELEAVRAIGVLENLFEYEGRQGHEIVHLFMIESVQLSETELDQPLRIRDTGEAAGWLPISEFDEASLPLYPQECQQILLAEWRRASS</sequence>
<dbReference type="GO" id="GO:0016787">
    <property type="term" value="F:hydrolase activity"/>
    <property type="evidence" value="ECO:0007669"/>
    <property type="project" value="UniProtKB-KW"/>
</dbReference>
<feature type="domain" description="Nudix hydrolase" evidence="3">
    <location>
        <begin position="1"/>
        <end position="129"/>
    </location>
</feature>
<dbReference type="OrthoDB" id="193829at2"/>
<proteinExistence type="predicted"/>
<dbReference type="InterPro" id="IPR000086">
    <property type="entry name" value="NUDIX_hydrolase_dom"/>
</dbReference>
<keyword evidence="2" id="KW-0378">Hydrolase</keyword>
<dbReference type="PATRIC" id="fig|1618207.4.peg.2465"/>
<dbReference type="InterPro" id="IPR015797">
    <property type="entry name" value="NUDIX_hydrolase-like_dom_sf"/>
</dbReference>
<dbReference type="PANTHER" id="PTHR43046">
    <property type="entry name" value="GDP-MANNOSE MANNOSYL HYDROLASE"/>
    <property type="match status" value="1"/>
</dbReference>
<evidence type="ECO:0000259" key="3">
    <source>
        <dbReference type="PROSITE" id="PS51462"/>
    </source>
</evidence>